<feature type="transmembrane region" description="Helical" evidence="3">
    <location>
        <begin position="397"/>
        <end position="420"/>
    </location>
</feature>
<dbReference type="GO" id="GO:0042910">
    <property type="term" value="F:xenobiotic transmembrane transporter activity"/>
    <property type="evidence" value="ECO:0007669"/>
    <property type="project" value="InterPro"/>
</dbReference>
<keyword evidence="3" id="KW-1133">Transmembrane helix</keyword>
<dbReference type="GO" id="GO:0015297">
    <property type="term" value="F:antiporter activity"/>
    <property type="evidence" value="ECO:0007669"/>
    <property type="project" value="InterPro"/>
</dbReference>
<dbReference type="Pfam" id="PF01554">
    <property type="entry name" value="MatE"/>
    <property type="match status" value="2"/>
</dbReference>
<keyword evidence="3" id="KW-0472">Membrane</keyword>
<protein>
    <recommendedName>
        <fullName evidence="6">Multidrug and toxic compound extrusion protein</fullName>
    </recommendedName>
</protein>
<dbReference type="EMBL" id="CAJNNV010029723">
    <property type="protein sequence ID" value="CAE8629837.1"/>
    <property type="molecule type" value="Genomic_DNA"/>
</dbReference>
<dbReference type="PANTHER" id="PTHR11206">
    <property type="entry name" value="MULTIDRUG RESISTANCE PROTEIN"/>
    <property type="match status" value="1"/>
</dbReference>
<organism evidence="4 5">
    <name type="scientific">Polarella glacialis</name>
    <name type="common">Dinoflagellate</name>
    <dbReference type="NCBI Taxonomy" id="89957"/>
    <lineage>
        <taxon>Eukaryota</taxon>
        <taxon>Sar</taxon>
        <taxon>Alveolata</taxon>
        <taxon>Dinophyceae</taxon>
        <taxon>Suessiales</taxon>
        <taxon>Suessiaceae</taxon>
        <taxon>Polarella</taxon>
    </lineage>
</organism>
<proteinExistence type="inferred from homology"/>
<accession>A0A813GX41</accession>
<evidence type="ECO:0000256" key="1">
    <source>
        <dbReference type="ARBA" id="ARBA00010199"/>
    </source>
</evidence>
<evidence type="ECO:0000313" key="4">
    <source>
        <dbReference type="EMBL" id="CAE8629837.1"/>
    </source>
</evidence>
<feature type="transmembrane region" description="Helical" evidence="3">
    <location>
        <begin position="195"/>
        <end position="218"/>
    </location>
</feature>
<evidence type="ECO:0000256" key="2">
    <source>
        <dbReference type="SAM" id="MobiDB-lite"/>
    </source>
</evidence>
<feature type="transmembrane region" description="Helical" evidence="3">
    <location>
        <begin position="364"/>
        <end position="385"/>
    </location>
</feature>
<reference evidence="4" key="1">
    <citation type="submission" date="2021-02" db="EMBL/GenBank/DDBJ databases">
        <authorList>
            <person name="Dougan E. K."/>
            <person name="Rhodes N."/>
            <person name="Thang M."/>
            <person name="Chan C."/>
        </authorList>
    </citation>
    <scope>NUCLEOTIDE SEQUENCE</scope>
</reference>
<feature type="region of interest" description="Disordered" evidence="2">
    <location>
        <begin position="895"/>
        <end position="932"/>
    </location>
</feature>
<dbReference type="GO" id="GO:0016020">
    <property type="term" value="C:membrane"/>
    <property type="evidence" value="ECO:0007669"/>
    <property type="project" value="InterPro"/>
</dbReference>
<comment type="similarity">
    <text evidence="1">Belongs to the multi antimicrobial extrusion (MATE) (TC 2.A.66.1) family.</text>
</comment>
<dbReference type="OrthoDB" id="437685at2759"/>
<keyword evidence="3" id="KW-0812">Transmembrane</keyword>
<feature type="transmembrane region" description="Helical" evidence="3">
    <location>
        <begin position="426"/>
        <end position="449"/>
    </location>
</feature>
<dbReference type="AlphaFoldDB" id="A0A813GX41"/>
<feature type="transmembrane region" description="Helical" evidence="3">
    <location>
        <begin position="165"/>
        <end position="189"/>
    </location>
</feature>
<gene>
    <name evidence="4" type="ORF">PGLA1383_LOCUS46239</name>
</gene>
<feature type="transmembrane region" description="Helical" evidence="3">
    <location>
        <begin position="105"/>
        <end position="124"/>
    </location>
</feature>
<evidence type="ECO:0000256" key="3">
    <source>
        <dbReference type="SAM" id="Phobius"/>
    </source>
</evidence>
<dbReference type="Proteomes" id="UP000654075">
    <property type="component" value="Unassembled WGS sequence"/>
</dbReference>
<dbReference type="InterPro" id="IPR002528">
    <property type="entry name" value="MATE_fam"/>
</dbReference>
<feature type="transmembrane region" description="Helical" evidence="3">
    <location>
        <begin position="279"/>
        <end position="299"/>
    </location>
</feature>
<dbReference type="NCBIfam" id="TIGR00797">
    <property type="entry name" value="matE"/>
    <property type="match status" value="1"/>
</dbReference>
<name>A0A813GX41_POLGL</name>
<keyword evidence="5" id="KW-1185">Reference proteome</keyword>
<evidence type="ECO:0000313" key="5">
    <source>
        <dbReference type="Proteomes" id="UP000654075"/>
    </source>
</evidence>
<feature type="transmembrane region" description="Helical" evidence="3">
    <location>
        <begin position="319"/>
        <end position="344"/>
    </location>
</feature>
<evidence type="ECO:0008006" key="6">
    <source>
        <dbReference type="Google" id="ProtNLM"/>
    </source>
</evidence>
<sequence>MVAVSRHQTRIFFEEVWFIFCLGAPTMIRCWLLCTADRATLGFVGHYDPSRAHIASAAFGKMYSNVTGMSIGIGLALGISTFCSQNHGRGAGEENGVAFRQCLRMFVPAFFVSLAAAVLAKPLFSHLGQPTELLTPVQQFSTIQVLGLVPIWLSEALNNVLASQCLVIPGMWCDIAGAVVNLALAYALLRNGSGFLGSAWASVVSSWVSMMLIVSYILHRRLQPTVWKVPREVSSMGQVSLKSYARATLPSAFSLWSEWWAAEILAVLAGLLPGKEASVGANGILSSVLVIFYMTYVGLQRSVTTRVGNLVGAQDAARIPMAILGGVFLALVLSCASSVLLQVFGHQLLRLWTSEPGILAEAESANLGIVLSVPPYAVMMCLLGVLRGAGLQMRGAVTVFISFYIFGLPIGAYLGLSAGYGLMGIWMGNVIGLSLSSLIMGIMVCFISWEKVVSDDLQQAQLQEGPIPYAVSNPKDDLVQRLEVCKIETSPPRDSSLEHIGPLGGIGASLASAERLRFMVQLVSLPLAHDDLSCEVVIGMHMLLQSSCSIMSTGMIYQQFLRICTDVDTVHRVVLGEGGKLFLQAPADESGKIFLQASADGASTATAALDLRRVKIIFAGSGRRLRQTAPQLPQRHGTLAGRKMATAQVFIATRLEPAAVASAVTKGSSYGGDHRIAEVKLVYVLPLAFVFTQPQVSIMSLTRMAGRFVLTNVASGSVWIAVSCQTLGDNSELLQPRTSRIPEQQLHWLSRNSFTRQDFANAEVEVMRVLQCNVHWDGVLLAEWVPLLLHLTESLLGEAEHAGVIAGIASHISDVLSFQDELMSSFWPSELAAATLHASLILCTKCFERHTLTLRINHLCRVKEEDVASLSEKILTAAIGNRCAELILEGSGITAEESDPEQLALPPFRPSDSDSDGFISGRDEKRQKRQRR</sequence>
<comment type="caution">
    <text evidence="4">The sequence shown here is derived from an EMBL/GenBank/DDBJ whole genome shotgun (WGS) entry which is preliminary data.</text>
</comment>